<proteinExistence type="predicted"/>
<name>A0ABU6UU43_9FABA</name>
<keyword evidence="1" id="KW-0812">Transmembrane</keyword>
<evidence type="ECO:0000313" key="3">
    <source>
        <dbReference type="Proteomes" id="UP001341840"/>
    </source>
</evidence>
<dbReference type="Proteomes" id="UP001341840">
    <property type="component" value="Unassembled WGS sequence"/>
</dbReference>
<organism evidence="2 3">
    <name type="scientific">Stylosanthes scabra</name>
    <dbReference type="NCBI Taxonomy" id="79078"/>
    <lineage>
        <taxon>Eukaryota</taxon>
        <taxon>Viridiplantae</taxon>
        <taxon>Streptophyta</taxon>
        <taxon>Embryophyta</taxon>
        <taxon>Tracheophyta</taxon>
        <taxon>Spermatophyta</taxon>
        <taxon>Magnoliopsida</taxon>
        <taxon>eudicotyledons</taxon>
        <taxon>Gunneridae</taxon>
        <taxon>Pentapetalae</taxon>
        <taxon>rosids</taxon>
        <taxon>fabids</taxon>
        <taxon>Fabales</taxon>
        <taxon>Fabaceae</taxon>
        <taxon>Papilionoideae</taxon>
        <taxon>50 kb inversion clade</taxon>
        <taxon>dalbergioids sensu lato</taxon>
        <taxon>Dalbergieae</taxon>
        <taxon>Pterocarpus clade</taxon>
        <taxon>Stylosanthes</taxon>
    </lineage>
</organism>
<protein>
    <submittedName>
        <fullName evidence="2">Uncharacterized protein</fullName>
    </submittedName>
</protein>
<gene>
    <name evidence="2" type="ORF">PIB30_091762</name>
</gene>
<evidence type="ECO:0000313" key="2">
    <source>
        <dbReference type="EMBL" id="MED6164604.1"/>
    </source>
</evidence>
<comment type="caution">
    <text evidence="2">The sequence shown here is derived from an EMBL/GenBank/DDBJ whole genome shotgun (WGS) entry which is preliminary data.</text>
</comment>
<feature type="transmembrane region" description="Helical" evidence="1">
    <location>
        <begin position="42"/>
        <end position="64"/>
    </location>
</feature>
<sequence>MVVINSIMVVIHQNLIIKALHAYCNMVYTEVVIAVDWSSICFAGYLATLEVVLGIVCLVGELLVCHRSCGRMQQHCPPEVMNTHRCNGNYKHIYHNAWLEFVENYGSTEGADLGFWVPSAELL</sequence>
<dbReference type="EMBL" id="JASCZI010122681">
    <property type="protein sequence ID" value="MED6164604.1"/>
    <property type="molecule type" value="Genomic_DNA"/>
</dbReference>
<keyword evidence="1" id="KW-1133">Transmembrane helix</keyword>
<keyword evidence="3" id="KW-1185">Reference proteome</keyword>
<accession>A0ABU6UU43</accession>
<evidence type="ECO:0000256" key="1">
    <source>
        <dbReference type="SAM" id="Phobius"/>
    </source>
</evidence>
<reference evidence="2 3" key="1">
    <citation type="journal article" date="2023" name="Plants (Basel)">
        <title>Bridging the Gap: Combining Genomics and Transcriptomics Approaches to Understand Stylosanthes scabra, an Orphan Legume from the Brazilian Caatinga.</title>
        <authorList>
            <person name="Ferreira-Neto J.R.C."/>
            <person name="da Silva M.D."/>
            <person name="Binneck E."/>
            <person name="de Melo N.F."/>
            <person name="da Silva R.H."/>
            <person name="de Melo A.L.T.M."/>
            <person name="Pandolfi V."/>
            <person name="Bustamante F.O."/>
            <person name="Brasileiro-Vidal A.C."/>
            <person name="Benko-Iseppon A.M."/>
        </authorList>
    </citation>
    <scope>NUCLEOTIDE SEQUENCE [LARGE SCALE GENOMIC DNA]</scope>
    <source>
        <tissue evidence="2">Leaves</tissue>
    </source>
</reference>
<keyword evidence="1" id="KW-0472">Membrane</keyword>